<keyword evidence="4" id="KW-0378">Hydrolase</keyword>
<dbReference type="PANTHER" id="PTHR43808:SF30">
    <property type="entry name" value="ACETYLORNITHINE DEACETYLASE"/>
    <property type="match status" value="1"/>
</dbReference>
<dbReference type="PANTHER" id="PTHR43808">
    <property type="entry name" value="ACETYLORNITHINE DEACETYLASE"/>
    <property type="match status" value="1"/>
</dbReference>
<accession>A0A420XVT7</accession>
<dbReference type="GO" id="GO:0046872">
    <property type="term" value="F:metal ion binding"/>
    <property type="evidence" value="ECO:0007669"/>
    <property type="project" value="UniProtKB-KW"/>
</dbReference>
<keyword evidence="6" id="KW-0732">Signal</keyword>
<evidence type="ECO:0000313" key="8">
    <source>
        <dbReference type="EMBL" id="RKU39782.1"/>
    </source>
</evidence>
<comment type="caution">
    <text evidence="8">The sequence shown here is derived from an EMBL/GenBank/DDBJ whole genome shotgun (WGS) entry which is preliminary data.</text>
</comment>
<feature type="chain" id="PRO_5019213898" description="Peptidase M20 dimerisation domain-containing protein" evidence="6">
    <location>
        <begin position="19"/>
        <end position="398"/>
    </location>
</feature>
<evidence type="ECO:0000256" key="5">
    <source>
        <dbReference type="ARBA" id="ARBA00022833"/>
    </source>
</evidence>
<evidence type="ECO:0000256" key="6">
    <source>
        <dbReference type="SAM" id="SignalP"/>
    </source>
</evidence>
<sequence>MRSQSLLSLLALASTALSQDQSPISLSSPSSSAPSYREALLSLHKELVSISSLSGHEQNVGSWLIDYLEGLGYSASAQHLSKPEDVSRFNVVAQRGDKKSHRVLLTSHIDTVPPYIPYSIDEGEVSEETVIMGRGSSDAKASVAAQIIALEELRRAGEIEGDEVSLAYVVGEEVDGVGMKRFGAVAAEKGLSWEAGIFGEPTEGKLACGHKGHASCTIRAKGKAGHSGYPWLGKSATEVLVRALVKVLDTDLGSSEGFGNTTVNVGIIEGGVAANVIPEHASAKVAMRIAAGNQTTGWPMVRERLAKVLESVDAEALSMECGTGYGPIKCDCKVEGFDGMIVNYGTDVANLEGDHTRYLYGPGSILVAHGDDENVKVHELETAVEDYKRLIKHALGKD</sequence>
<reference evidence="8 9" key="1">
    <citation type="submission" date="2018-08" db="EMBL/GenBank/DDBJ databases">
        <title>Draft genome of the lignicolous fungus Coniochaeta pulveracea.</title>
        <authorList>
            <person name="Borstlap C.J."/>
            <person name="De Witt R.N."/>
            <person name="Botha A."/>
            <person name="Volschenk H."/>
        </authorList>
    </citation>
    <scope>NUCLEOTIDE SEQUENCE [LARGE SCALE GENOMIC DNA]</scope>
    <source>
        <strain evidence="8 9">CAB683</strain>
    </source>
</reference>
<dbReference type="Gene3D" id="3.40.630.10">
    <property type="entry name" value="Zn peptidases"/>
    <property type="match status" value="1"/>
</dbReference>
<dbReference type="GO" id="GO:0016787">
    <property type="term" value="F:hydrolase activity"/>
    <property type="evidence" value="ECO:0007669"/>
    <property type="project" value="UniProtKB-KW"/>
</dbReference>
<keyword evidence="3" id="KW-0479">Metal-binding</keyword>
<dbReference type="SUPFAM" id="SSF55031">
    <property type="entry name" value="Bacterial exopeptidase dimerisation domain"/>
    <property type="match status" value="1"/>
</dbReference>
<dbReference type="Pfam" id="PF07687">
    <property type="entry name" value="M20_dimer"/>
    <property type="match status" value="1"/>
</dbReference>
<organism evidence="8 9">
    <name type="scientific">Coniochaeta pulveracea</name>
    <dbReference type="NCBI Taxonomy" id="177199"/>
    <lineage>
        <taxon>Eukaryota</taxon>
        <taxon>Fungi</taxon>
        <taxon>Dikarya</taxon>
        <taxon>Ascomycota</taxon>
        <taxon>Pezizomycotina</taxon>
        <taxon>Sordariomycetes</taxon>
        <taxon>Sordariomycetidae</taxon>
        <taxon>Coniochaetales</taxon>
        <taxon>Coniochaetaceae</taxon>
        <taxon>Coniochaeta</taxon>
    </lineage>
</organism>
<dbReference type="OrthoDB" id="3064516at2759"/>
<dbReference type="STRING" id="177199.A0A420XVT7"/>
<evidence type="ECO:0000313" key="9">
    <source>
        <dbReference type="Proteomes" id="UP000275385"/>
    </source>
</evidence>
<dbReference type="InterPro" id="IPR011650">
    <property type="entry name" value="Peptidase_M20_dimer"/>
</dbReference>
<feature type="domain" description="Peptidase M20 dimerisation" evidence="7">
    <location>
        <begin position="209"/>
        <end position="309"/>
    </location>
</feature>
<dbReference type="SUPFAM" id="SSF53187">
    <property type="entry name" value="Zn-dependent exopeptidases"/>
    <property type="match status" value="1"/>
</dbReference>
<dbReference type="InterPro" id="IPR001261">
    <property type="entry name" value="ArgE/DapE_CS"/>
</dbReference>
<dbReference type="EMBL" id="QVQW01000148">
    <property type="protein sequence ID" value="RKU39782.1"/>
    <property type="molecule type" value="Genomic_DNA"/>
</dbReference>
<evidence type="ECO:0000256" key="4">
    <source>
        <dbReference type="ARBA" id="ARBA00022801"/>
    </source>
</evidence>
<feature type="signal peptide" evidence="6">
    <location>
        <begin position="1"/>
        <end position="18"/>
    </location>
</feature>
<comment type="similarity">
    <text evidence="2">Belongs to the peptidase M20A family.</text>
</comment>
<evidence type="ECO:0000256" key="2">
    <source>
        <dbReference type="ARBA" id="ARBA00006247"/>
    </source>
</evidence>
<name>A0A420XVT7_9PEZI</name>
<dbReference type="PROSITE" id="PS00758">
    <property type="entry name" value="ARGE_DAPE_CPG2_1"/>
    <property type="match status" value="1"/>
</dbReference>
<dbReference type="CDD" id="cd05652">
    <property type="entry name" value="M20_ArgE_DapE-like_fungal"/>
    <property type="match status" value="1"/>
</dbReference>
<comment type="cofactor">
    <cofactor evidence="1">
        <name>Zn(2+)</name>
        <dbReference type="ChEBI" id="CHEBI:29105"/>
    </cofactor>
</comment>
<dbReference type="Proteomes" id="UP000275385">
    <property type="component" value="Unassembled WGS sequence"/>
</dbReference>
<evidence type="ECO:0000256" key="3">
    <source>
        <dbReference type="ARBA" id="ARBA00022723"/>
    </source>
</evidence>
<keyword evidence="5" id="KW-0862">Zinc</keyword>
<proteinExistence type="inferred from homology"/>
<dbReference type="Gene3D" id="3.30.70.360">
    <property type="match status" value="1"/>
</dbReference>
<protein>
    <recommendedName>
        <fullName evidence="7">Peptidase M20 dimerisation domain-containing protein</fullName>
    </recommendedName>
</protein>
<keyword evidence="9" id="KW-1185">Reference proteome</keyword>
<gene>
    <name evidence="8" type="ORF">DL546_000383</name>
</gene>
<dbReference type="InterPro" id="IPR050072">
    <property type="entry name" value="Peptidase_M20A"/>
</dbReference>
<dbReference type="AlphaFoldDB" id="A0A420XVT7"/>
<evidence type="ECO:0000256" key="1">
    <source>
        <dbReference type="ARBA" id="ARBA00001947"/>
    </source>
</evidence>
<evidence type="ECO:0000259" key="7">
    <source>
        <dbReference type="Pfam" id="PF07687"/>
    </source>
</evidence>
<dbReference type="InterPro" id="IPR036264">
    <property type="entry name" value="Bact_exopeptidase_dim_dom"/>
</dbReference>